<reference evidence="2 3" key="1">
    <citation type="submission" date="2015-09" db="EMBL/GenBank/DDBJ databases">
        <title>Atta colombica WGS genome.</title>
        <authorList>
            <person name="Nygaard S."/>
            <person name="Hu H."/>
            <person name="Boomsma J."/>
            <person name="Zhang G."/>
        </authorList>
    </citation>
    <scope>NUCLEOTIDE SEQUENCE [LARGE SCALE GENOMIC DNA]</scope>
    <source>
        <strain evidence="2">Treedump-2</strain>
        <tissue evidence="2">Whole body</tissue>
    </source>
</reference>
<dbReference type="STRING" id="520822.A0A151I4H2"/>
<evidence type="ECO:0000259" key="1">
    <source>
        <dbReference type="Pfam" id="PF21738"/>
    </source>
</evidence>
<feature type="domain" description="Double jelly roll-like" evidence="1">
    <location>
        <begin position="62"/>
        <end position="109"/>
    </location>
</feature>
<evidence type="ECO:0000313" key="3">
    <source>
        <dbReference type="Proteomes" id="UP000078540"/>
    </source>
</evidence>
<accession>A0A151I4H2</accession>
<dbReference type="Pfam" id="PF21738">
    <property type="entry name" value="DJR-like_dom"/>
    <property type="match status" value="1"/>
</dbReference>
<proteinExistence type="predicted"/>
<evidence type="ECO:0000313" key="2">
    <source>
        <dbReference type="EMBL" id="KYM85939.1"/>
    </source>
</evidence>
<keyword evidence="3" id="KW-1185">Reference proteome</keyword>
<name>A0A151I4H2_9HYME</name>
<gene>
    <name evidence="2" type="ORF">ALC53_04348</name>
</gene>
<protein>
    <recommendedName>
        <fullName evidence="1">Double jelly roll-like domain-containing protein</fullName>
    </recommendedName>
</protein>
<dbReference type="Proteomes" id="UP000078540">
    <property type="component" value="Unassembled WGS sequence"/>
</dbReference>
<dbReference type="AlphaFoldDB" id="A0A151I4H2"/>
<dbReference type="InterPro" id="IPR049512">
    <property type="entry name" value="DJR-like_dom"/>
</dbReference>
<dbReference type="EMBL" id="KQ976447">
    <property type="protein sequence ID" value="KYM85939.1"/>
    <property type="molecule type" value="Genomic_DNA"/>
</dbReference>
<sequence length="130" mass="14884">MALKKRYELFPTPNITGKPVFDDRIVNIETYTYNPFALQHSGTAMIRIPIQQGKLTNRIVKGANIIIDCSRQNELVKNGTVDVRLDFEYKKNVPANTTAYCFIIHDRVIQYNALTQHCAQNYVSVSFDTI</sequence>
<organism evidence="2 3">
    <name type="scientific">Atta colombica</name>
    <dbReference type="NCBI Taxonomy" id="520822"/>
    <lineage>
        <taxon>Eukaryota</taxon>
        <taxon>Metazoa</taxon>
        <taxon>Ecdysozoa</taxon>
        <taxon>Arthropoda</taxon>
        <taxon>Hexapoda</taxon>
        <taxon>Insecta</taxon>
        <taxon>Pterygota</taxon>
        <taxon>Neoptera</taxon>
        <taxon>Endopterygota</taxon>
        <taxon>Hymenoptera</taxon>
        <taxon>Apocrita</taxon>
        <taxon>Aculeata</taxon>
        <taxon>Formicoidea</taxon>
        <taxon>Formicidae</taxon>
        <taxon>Myrmicinae</taxon>
        <taxon>Atta</taxon>
    </lineage>
</organism>